<organism evidence="1 2">
    <name type="scientific">Halovenus aranensis</name>
    <dbReference type="NCBI Taxonomy" id="890420"/>
    <lineage>
        <taxon>Archaea</taxon>
        <taxon>Methanobacteriati</taxon>
        <taxon>Methanobacteriota</taxon>
        <taxon>Stenosarchaea group</taxon>
        <taxon>Halobacteria</taxon>
        <taxon>Halobacteriales</taxon>
        <taxon>Haloarculaceae</taxon>
        <taxon>Halovenus</taxon>
    </lineage>
</organism>
<sequence>MNIETVEVDSETLSAHKTVEVASRNYSTPAKALQVGKLRASEKVSPLARGVAEIYRKGNATALKNSRTGWDGLAKGFKSQADSADDDELVVPFFEYDDTAHLTEANAAELVKLQTNYGDIITVPLMTPLVDAADDGDDRTTAHVSSIIDNTRTFLKACTDLKINKPVMGVIPPISEDCTNALVSLYLEENLRAFCVDFSRRSPMAQSQIDNVSNPMMQMLENYDVLESSLIYAVNAHFGRTLSGSHRTPDTVYAYTLGYDIVGDNHIAPNLPESVLEDLAKEAEQGEIELRLFDADTVSFIEVPVSDLHSFLPPGTDIPVRRVRTRVRTNSNERYRFEKLINTELISLYLDSTGGVSPSEIFAELTSSPLTQDSDIERVLELADTLS</sequence>
<dbReference type="RefSeq" id="WP_092700551.1">
    <property type="nucleotide sequence ID" value="NZ_FNFC01000004.1"/>
</dbReference>
<dbReference type="Proteomes" id="UP000198856">
    <property type="component" value="Unassembled WGS sequence"/>
</dbReference>
<dbReference type="AlphaFoldDB" id="A0A1G8UFJ9"/>
<dbReference type="OrthoDB" id="275578at2157"/>
<protein>
    <submittedName>
        <fullName evidence="1">Uncharacterized protein</fullName>
    </submittedName>
</protein>
<keyword evidence="2" id="KW-1185">Reference proteome</keyword>
<evidence type="ECO:0000313" key="1">
    <source>
        <dbReference type="EMBL" id="SDJ52417.1"/>
    </source>
</evidence>
<name>A0A1G8UFJ9_9EURY</name>
<dbReference type="EMBL" id="FNFC01000004">
    <property type="protein sequence ID" value="SDJ52417.1"/>
    <property type="molecule type" value="Genomic_DNA"/>
</dbReference>
<reference evidence="1 2" key="1">
    <citation type="submission" date="2016-10" db="EMBL/GenBank/DDBJ databases">
        <authorList>
            <person name="de Groot N.N."/>
        </authorList>
    </citation>
    <scope>NUCLEOTIDE SEQUENCE [LARGE SCALE GENOMIC DNA]</scope>
    <source>
        <strain evidence="1 2">IBRC-M10015</strain>
    </source>
</reference>
<gene>
    <name evidence="1" type="ORF">SAMN05216226_104224</name>
</gene>
<evidence type="ECO:0000313" key="2">
    <source>
        <dbReference type="Proteomes" id="UP000198856"/>
    </source>
</evidence>
<accession>A0A1G8UFJ9</accession>
<proteinExistence type="predicted"/>